<accession>A0A2C5XNN5</accession>
<feature type="region of interest" description="Disordered" evidence="2">
    <location>
        <begin position="1"/>
        <end position="33"/>
    </location>
</feature>
<sequence length="285" mass="32709">MPSTSQRAPANTGRKAQASPTTSAPKTTDAVQDAQEKLLDDVKNANTRANKANDQRDHYYNQLQTANQKLSESNAAKEELKHQMHALKEEVSSLRLRIRDLQRDKTQLLDMTEQWEKSYNDVLTKYGPDKAYRSSERPKSWNRTSWTKDQQREDRPRHEGREQREDRSRKGDHENREHRAEKERLSRRFEEKRPTARGRRHSFMEPTWPSTSRTADRVFADMMSSSPSHSKSGLSVPRTSVLMDGLGAGSLYKSSSRMLYHDGVGGGGGGEMEDGNYHAWPIDHR</sequence>
<evidence type="ECO:0000313" key="3">
    <source>
        <dbReference type="EMBL" id="PHH67518.1"/>
    </source>
</evidence>
<evidence type="ECO:0000256" key="2">
    <source>
        <dbReference type="SAM" id="MobiDB-lite"/>
    </source>
</evidence>
<feature type="compositionally biased region" description="Basic and acidic residues" evidence="2">
    <location>
        <begin position="149"/>
        <end position="194"/>
    </location>
</feature>
<keyword evidence="4" id="KW-1185">Reference proteome</keyword>
<organism evidence="3 4">
    <name type="scientific">Ophiocordyceps australis</name>
    <dbReference type="NCBI Taxonomy" id="1399860"/>
    <lineage>
        <taxon>Eukaryota</taxon>
        <taxon>Fungi</taxon>
        <taxon>Dikarya</taxon>
        <taxon>Ascomycota</taxon>
        <taxon>Pezizomycotina</taxon>
        <taxon>Sordariomycetes</taxon>
        <taxon>Hypocreomycetidae</taxon>
        <taxon>Hypocreales</taxon>
        <taxon>Ophiocordycipitaceae</taxon>
        <taxon>Ophiocordyceps</taxon>
    </lineage>
</organism>
<dbReference type="EMBL" id="NJEU01001414">
    <property type="protein sequence ID" value="PHH67518.1"/>
    <property type="molecule type" value="Genomic_DNA"/>
</dbReference>
<name>A0A2C5XNN5_9HYPO</name>
<gene>
    <name evidence="3" type="ORF">CDD82_1394</name>
</gene>
<feature type="compositionally biased region" description="Polar residues" evidence="2">
    <location>
        <begin position="18"/>
        <end position="30"/>
    </location>
</feature>
<evidence type="ECO:0000313" key="4">
    <source>
        <dbReference type="Proteomes" id="UP000224854"/>
    </source>
</evidence>
<feature type="region of interest" description="Disordered" evidence="2">
    <location>
        <begin position="126"/>
        <end position="210"/>
    </location>
</feature>
<comment type="caution">
    <text evidence="3">The sequence shown here is derived from an EMBL/GenBank/DDBJ whole genome shotgun (WGS) entry which is preliminary data.</text>
</comment>
<dbReference type="AlphaFoldDB" id="A0A2C5XNN5"/>
<proteinExistence type="predicted"/>
<evidence type="ECO:0000256" key="1">
    <source>
        <dbReference type="SAM" id="Coils"/>
    </source>
</evidence>
<feature type="coiled-coil region" evidence="1">
    <location>
        <begin position="35"/>
        <end position="111"/>
    </location>
</feature>
<feature type="compositionally biased region" description="Basic and acidic residues" evidence="2">
    <location>
        <begin position="127"/>
        <end position="139"/>
    </location>
</feature>
<dbReference type="OrthoDB" id="4939498at2759"/>
<keyword evidence="1" id="KW-0175">Coiled coil</keyword>
<reference evidence="3 4" key="1">
    <citation type="submission" date="2017-06" db="EMBL/GenBank/DDBJ databases">
        <title>Ant-infecting Ophiocordyceps genomes reveal a high diversity of potential behavioral manipulation genes and a possible major role for enterotoxins.</title>
        <authorList>
            <person name="De Bekker C."/>
            <person name="Evans H.C."/>
            <person name="Brachmann A."/>
            <person name="Hughes D.P."/>
        </authorList>
    </citation>
    <scope>NUCLEOTIDE SEQUENCE [LARGE SCALE GENOMIC DNA]</scope>
    <source>
        <strain evidence="3 4">1348a</strain>
    </source>
</reference>
<protein>
    <submittedName>
        <fullName evidence="3">Uncharacterized protein</fullName>
    </submittedName>
</protein>
<dbReference type="Proteomes" id="UP000224854">
    <property type="component" value="Unassembled WGS sequence"/>
</dbReference>